<feature type="compositionally biased region" description="Low complexity" evidence="1">
    <location>
        <begin position="703"/>
        <end position="718"/>
    </location>
</feature>
<gene>
    <name evidence="3" type="ORF">F8566_12995</name>
</gene>
<dbReference type="EMBL" id="WBMT01000005">
    <property type="protein sequence ID" value="KAB2349666.1"/>
    <property type="molecule type" value="Genomic_DNA"/>
</dbReference>
<evidence type="ECO:0000259" key="2">
    <source>
        <dbReference type="PROSITE" id="PS50043"/>
    </source>
</evidence>
<dbReference type="SUPFAM" id="SSF46894">
    <property type="entry name" value="C-terminal effector domain of the bipartite response regulators"/>
    <property type="match status" value="1"/>
</dbReference>
<dbReference type="SUPFAM" id="SSF52540">
    <property type="entry name" value="P-loop containing nucleoside triphosphate hydrolases"/>
    <property type="match status" value="1"/>
</dbReference>
<reference evidence="3 4" key="1">
    <citation type="submission" date="2019-09" db="EMBL/GenBank/DDBJ databases">
        <title>Actinomadura physcomitrii sp. nov., a novel actinomycete isolated from moss [Physcomitrium sphaericum (Ludw) Fuernr].</title>
        <authorList>
            <person name="Zhuang X."/>
            <person name="Liu C."/>
        </authorList>
    </citation>
    <scope>NUCLEOTIDE SEQUENCE [LARGE SCALE GENOMIC DNA]</scope>
    <source>
        <strain evidence="3 4">HMC1</strain>
    </source>
</reference>
<feature type="compositionally biased region" description="Basic residues" evidence="1">
    <location>
        <begin position="793"/>
        <end position="802"/>
    </location>
</feature>
<dbReference type="SUPFAM" id="SSF48452">
    <property type="entry name" value="TPR-like"/>
    <property type="match status" value="1"/>
</dbReference>
<feature type="region of interest" description="Disordered" evidence="1">
    <location>
        <begin position="774"/>
        <end position="812"/>
    </location>
</feature>
<dbReference type="PROSITE" id="PS50043">
    <property type="entry name" value="HTH_LUXR_2"/>
    <property type="match status" value="1"/>
</dbReference>
<sequence length="812" mass="89318">MAVAASSASRRRQVSRLPAEVTSFVGRRHEVAEVRRMLSTSRTVTLMGVGGVGKTRLAIRVATIMERSFADGVWLVQLADLEKPELLVPTVLESMEIRDHSNRPPMDVLIEHLAGRQALLVLDNCEHLLHECAVLAETLLRATPDLRILATSRHVLGIAGEQTFPVPTLPVPDSGSHGAAASDAVQLFTERAQAVLPEFELTEDNREAVELICRRLDGLPLGIELAAVRLRVLSVWQLLDRLDDRFRLLTTGSRAVLPRHQTLRALIDWSHALCTEQERLLWARASVFSGGLDLEAAEAVCAGDGIAREDVVDLVIGLVEKSILTREEHPATVRYRLLETIRQYGRERLADSGQSEELVRRHRDYYRRLAAEARRRLFGPDQVGWLARLQLEHANLRTALANCFARPEDAPVGAGMAADLLYHWITSYYLVEGRRWLDRALATCTERGEVRARALWADSWLAIIQAEPAKAGEMLEESKAIGEELELESVLGYVAVFSGMIAMYAQEPEKAIALYEEAVARHRSTGDPVGLALALIRLSLAHSFLGDSARAIAVGEEGIAVCEAHGEGWHKAYAQMALGIEIWRQGDVRRATEMEQESLRFNRSLDDPLGIGVNLEVLAWIAATEEQYPRAARLLGIVETAWKAIGAPLSGYGHLVHFHDECEARTREALGPAAFDEDLQWGAGLPYDDALAYALEERTAAAAATRPGAGSRPGAAPSPLTPRETEIAGLVARGMSNKEIAAAAVIAQRTVEGHIEHIMNKLGFRSRAQIAAWVGDRPSQDESPRSASQSRQAKTRKARRPPGRPGDEAPRE</sequence>
<evidence type="ECO:0000256" key="1">
    <source>
        <dbReference type="SAM" id="MobiDB-lite"/>
    </source>
</evidence>
<dbReference type="Proteomes" id="UP000468735">
    <property type="component" value="Unassembled WGS sequence"/>
</dbReference>
<dbReference type="InterPro" id="IPR011990">
    <property type="entry name" value="TPR-like_helical_dom_sf"/>
</dbReference>
<dbReference type="SMART" id="SM00421">
    <property type="entry name" value="HTH_LUXR"/>
    <property type="match status" value="1"/>
</dbReference>
<name>A0A6H9YV66_9ACTN</name>
<dbReference type="PANTHER" id="PTHR47691:SF3">
    <property type="entry name" value="HTH-TYPE TRANSCRIPTIONAL REGULATOR RV0890C-RELATED"/>
    <property type="match status" value="1"/>
</dbReference>
<dbReference type="InterPro" id="IPR036388">
    <property type="entry name" value="WH-like_DNA-bd_sf"/>
</dbReference>
<dbReference type="Gene3D" id="1.10.10.10">
    <property type="entry name" value="Winged helix-like DNA-binding domain superfamily/Winged helix DNA-binding domain"/>
    <property type="match status" value="1"/>
</dbReference>
<dbReference type="Gene3D" id="1.25.40.10">
    <property type="entry name" value="Tetratricopeptide repeat domain"/>
    <property type="match status" value="1"/>
</dbReference>
<dbReference type="InterPro" id="IPR000792">
    <property type="entry name" value="Tscrpt_reg_LuxR_C"/>
</dbReference>
<dbReference type="Pfam" id="PF00196">
    <property type="entry name" value="GerE"/>
    <property type="match status" value="1"/>
</dbReference>
<dbReference type="Pfam" id="PF25872">
    <property type="entry name" value="HTH_77"/>
    <property type="match status" value="1"/>
</dbReference>
<dbReference type="AlphaFoldDB" id="A0A6H9YV66"/>
<dbReference type="Gene3D" id="3.40.50.300">
    <property type="entry name" value="P-loop containing nucleotide triphosphate hydrolases"/>
    <property type="match status" value="1"/>
</dbReference>
<dbReference type="PANTHER" id="PTHR47691">
    <property type="entry name" value="REGULATOR-RELATED"/>
    <property type="match status" value="1"/>
</dbReference>
<proteinExistence type="predicted"/>
<dbReference type="PRINTS" id="PR00364">
    <property type="entry name" value="DISEASERSIST"/>
</dbReference>
<comment type="caution">
    <text evidence="3">The sequence shown here is derived from an EMBL/GenBank/DDBJ whole genome shotgun (WGS) entry which is preliminary data.</text>
</comment>
<dbReference type="CDD" id="cd06170">
    <property type="entry name" value="LuxR_C_like"/>
    <property type="match status" value="1"/>
</dbReference>
<protein>
    <submittedName>
        <fullName evidence="3">LuxR family transcriptional regulator</fullName>
    </submittedName>
</protein>
<dbReference type="InterPro" id="IPR058852">
    <property type="entry name" value="HTH_77"/>
</dbReference>
<feature type="domain" description="HTH luxR-type" evidence="2">
    <location>
        <begin position="713"/>
        <end position="778"/>
    </location>
</feature>
<dbReference type="InterPro" id="IPR027417">
    <property type="entry name" value="P-loop_NTPase"/>
</dbReference>
<accession>A0A6H9YV66</accession>
<feature type="region of interest" description="Disordered" evidence="1">
    <location>
        <begin position="703"/>
        <end position="722"/>
    </location>
</feature>
<dbReference type="OrthoDB" id="3194665at2"/>
<organism evidence="3 4">
    <name type="scientific">Actinomadura rudentiformis</name>
    <dbReference type="NCBI Taxonomy" id="359158"/>
    <lineage>
        <taxon>Bacteria</taxon>
        <taxon>Bacillati</taxon>
        <taxon>Actinomycetota</taxon>
        <taxon>Actinomycetes</taxon>
        <taxon>Streptosporangiales</taxon>
        <taxon>Thermomonosporaceae</taxon>
        <taxon>Actinomadura</taxon>
    </lineage>
</organism>
<evidence type="ECO:0000313" key="3">
    <source>
        <dbReference type="EMBL" id="KAB2349666.1"/>
    </source>
</evidence>
<dbReference type="GO" id="GO:0006355">
    <property type="term" value="P:regulation of DNA-templated transcription"/>
    <property type="evidence" value="ECO:0007669"/>
    <property type="project" value="InterPro"/>
</dbReference>
<dbReference type="InterPro" id="IPR016032">
    <property type="entry name" value="Sig_transdc_resp-reg_C-effctor"/>
</dbReference>
<keyword evidence="4" id="KW-1185">Reference proteome</keyword>
<evidence type="ECO:0000313" key="4">
    <source>
        <dbReference type="Proteomes" id="UP000468735"/>
    </source>
</evidence>
<dbReference type="PRINTS" id="PR00038">
    <property type="entry name" value="HTHLUXR"/>
</dbReference>
<dbReference type="GO" id="GO:0003677">
    <property type="term" value="F:DNA binding"/>
    <property type="evidence" value="ECO:0007669"/>
    <property type="project" value="InterPro"/>
</dbReference>